<organism evidence="1 2">
    <name type="scientific">Araneus ventricosus</name>
    <name type="common">Orbweaver spider</name>
    <name type="synonym">Epeira ventricosa</name>
    <dbReference type="NCBI Taxonomy" id="182803"/>
    <lineage>
        <taxon>Eukaryota</taxon>
        <taxon>Metazoa</taxon>
        <taxon>Ecdysozoa</taxon>
        <taxon>Arthropoda</taxon>
        <taxon>Chelicerata</taxon>
        <taxon>Arachnida</taxon>
        <taxon>Araneae</taxon>
        <taxon>Araneomorphae</taxon>
        <taxon>Entelegynae</taxon>
        <taxon>Araneoidea</taxon>
        <taxon>Araneidae</taxon>
        <taxon>Araneus</taxon>
    </lineage>
</organism>
<reference evidence="1 2" key="1">
    <citation type="journal article" date="2019" name="Sci. Rep.">
        <title>Orb-weaving spider Araneus ventricosus genome elucidates the spidroin gene catalogue.</title>
        <authorList>
            <person name="Kono N."/>
            <person name="Nakamura H."/>
            <person name="Ohtoshi R."/>
            <person name="Moran D.A.P."/>
            <person name="Shinohara A."/>
            <person name="Yoshida Y."/>
            <person name="Fujiwara M."/>
            <person name="Mori M."/>
            <person name="Tomita M."/>
            <person name="Arakawa K."/>
        </authorList>
    </citation>
    <scope>NUCLEOTIDE SEQUENCE [LARGE SCALE GENOMIC DNA]</scope>
</reference>
<name>A0A4Y2GJU0_ARAVE</name>
<accession>A0A4Y2GJU0</accession>
<dbReference type="Proteomes" id="UP000499080">
    <property type="component" value="Unassembled WGS sequence"/>
</dbReference>
<sequence length="91" mass="10397">MVRNYKPKKDIKFLEVKINEDESKIENESLSMRAAAIAVEIPFNFTLSLKEVKESITVVKHVEAVPYIPAEYENELAACLQSVARWGIERS</sequence>
<keyword evidence="2" id="KW-1185">Reference proteome</keyword>
<comment type="caution">
    <text evidence="1">The sequence shown here is derived from an EMBL/GenBank/DDBJ whole genome shotgun (WGS) entry which is preliminary data.</text>
</comment>
<dbReference type="EMBL" id="BGPR01001404">
    <property type="protein sequence ID" value="GBM53056.1"/>
    <property type="molecule type" value="Genomic_DNA"/>
</dbReference>
<dbReference type="AlphaFoldDB" id="A0A4Y2GJU0"/>
<protein>
    <submittedName>
        <fullName evidence="1">Uncharacterized protein</fullName>
    </submittedName>
</protein>
<proteinExistence type="predicted"/>
<evidence type="ECO:0000313" key="2">
    <source>
        <dbReference type="Proteomes" id="UP000499080"/>
    </source>
</evidence>
<evidence type="ECO:0000313" key="1">
    <source>
        <dbReference type="EMBL" id="GBM53056.1"/>
    </source>
</evidence>
<gene>
    <name evidence="1" type="ORF">AVEN_58779_1</name>
</gene>